<proteinExistence type="predicted"/>
<protein>
    <submittedName>
        <fullName evidence="1">Uncharacterized protein</fullName>
    </submittedName>
</protein>
<organism evidence="1">
    <name type="scientific">Siphoviridae sp. ctZHD14</name>
    <dbReference type="NCBI Taxonomy" id="2827891"/>
    <lineage>
        <taxon>Viruses</taxon>
        <taxon>Duplodnaviria</taxon>
        <taxon>Heunggongvirae</taxon>
        <taxon>Uroviricota</taxon>
        <taxon>Caudoviricetes</taxon>
    </lineage>
</organism>
<reference evidence="1" key="1">
    <citation type="journal article" date="2021" name="Proc. Natl. Acad. Sci. U.S.A.">
        <title>A Catalog of Tens of Thousands of Viruses from Human Metagenomes Reveals Hidden Associations with Chronic Diseases.</title>
        <authorList>
            <person name="Tisza M.J."/>
            <person name="Buck C.B."/>
        </authorList>
    </citation>
    <scope>NUCLEOTIDE SEQUENCE</scope>
    <source>
        <strain evidence="1">CtZHD14</strain>
    </source>
</reference>
<accession>A0A8S5SXC4</accession>
<dbReference type="EMBL" id="BK032687">
    <property type="protein sequence ID" value="DAF55186.1"/>
    <property type="molecule type" value="Genomic_DNA"/>
</dbReference>
<evidence type="ECO:0000313" key="1">
    <source>
        <dbReference type="EMBL" id="DAF55186.1"/>
    </source>
</evidence>
<name>A0A8S5SXC4_9CAUD</name>
<sequence>MSVENFIKAEDMRLMAKAAIKLKEEKSKEHIMCLGLYKDIIQKIKTAAEAGENSVSMMPEEDDYYMNLLEQNKIFPEESRIFSPEYQEVADALRDFGGFHSVFSTVPVIYDDMGSAARVQTLTIYW</sequence>